<dbReference type="EMBL" id="CP124543">
    <property type="protein sequence ID" value="WGV24646.1"/>
    <property type="molecule type" value="Genomic_DNA"/>
</dbReference>
<evidence type="ECO:0000313" key="2">
    <source>
        <dbReference type="EMBL" id="WGV24142.1"/>
    </source>
</evidence>
<dbReference type="KEGG" id="hbq:QI031_06080"/>
<dbReference type="AlphaFoldDB" id="A0AAJ6P8I2"/>
<evidence type="ECO:0000313" key="7">
    <source>
        <dbReference type="Proteomes" id="UP001223520"/>
    </source>
</evidence>
<name>A0AAJ6P8I2_9CYAN</name>
<dbReference type="EMBL" id="CP124543">
    <property type="protein sequence ID" value="WGV28722.1"/>
    <property type="molecule type" value="Genomic_DNA"/>
</dbReference>
<dbReference type="EMBL" id="CP124543">
    <property type="protein sequence ID" value="WGV28211.1"/>
    <property type="molecule type" value="Genomic_DNA"/>
</dbReference>
<feature type="domain" description="Transposase IS701-like DDE" evidence="1">
    <location>
        <begin position="44"/>
        <end position="236"/>
    </location>
</feature>
<dbReference type="NCBIfam" id="NF033540">
    <property type="entry name" value="transpos_IS701"/>
    <property type="match status" value="1"/>
</dbReference>
<dbReference type="RefSeq" id="WP_281481473.1">
    <property type="nucleotide sequence ID" value="NZ_CP124543.1"/>
</dbReference>
<dbReference type="EMBL" id="CP124543">
    <property type="protein sequence ID" value="WGV27062.1"/>
    <property type="molecule type" value="Genomic_DNA"/>
</dbReference>
<dbReference type="InterPro" id="IPR039365">
    <property type="entry name" value="IS701-like"/>
</dbReference>
<evidence type="ECO:0000313" key="4">
    <source>
        <dbReference type="EMBL" id="WGV27062.1"/>
    </source>
</evidence>
<keyword evidence="7" id="KW-1185">Reference proteome</keyword>
<evidence type="ECO:0000313" key="6">
    <source>
        <dbReference type="EMBL" id="WGV28722.1"/>
    </source>
</evidence>
<dbReference type="InterPro" id="IPR038721">
    <property type="entry name" value="IS701-like_DDE_dom"/>
</dbReference>
<evidence type="ECO:0000313" key="5">
    <source>
        <dbReference type="EMBL" id="WGV28211.1"/>
    </source>
</evidence>
<organism evidence="3 7">
    <name type="scientific">Halotia branconii CENA392</name>
    <dbReference type="NCBI Taxonomy" id="1539056"/>
    <lineage>
        <taxon>Bacteria</taxon>
        <taxon>Bacillati</taxon>
        <taxon>Cyanobacteriota</taxon>
        <taxon>Cyanophyceae</taxon>
        <taxon>Nostocales</taxon>
        <taxon>Nodulariaceae</taxon>
        <taxon>Halotia</taxon>
    </lineage>
</organism>
<dbReference type="KEGG" id="hbq:QI031_20360"/>
<protein>
    <submittedName>
        <fullName evidence="3">IS701 family transposase</fullName>
    </submittedName>
</protein>
<dbReference type="Pfam" id="PF13546">
    <property type="entry name" value="DDE_5"/>
    <property type="match status" value="1"/>
</dbReference>
<proteinExistence type="predicted"/>
<dbReference type="EMBL" id="CP124543">
    <property type="protein sequence ID" value="WGV24142.1"/>
    <property type="molecule type" value="Genomic_DNA"/>
</dbReference>
<sequence length="445" mass="51959">MDVELQILKHLSRDAHPTVALIDEYCAEYKDLFKEVRNYECFKYLHLGIISTIKRKSLPEIAKVVSINSAQSLHHFIAYSDWSVKKLKSRRLNKLKRALNDQAITVVIDETGDRKKGKKTDYVARQYLGSVGKIDNGIVTVNAYGVYDNITFPLSFKVFKPKGTLKEGDKYKTKIELASEIITELISEGFNIELVLADSLYGESSEFIRKLNEYELAYVVAIRNNHGVWLPANQSVRANKWCKFKRTFSNQKSETRYIREIIYGKKRTITYWEITTDPETMPENSTSFVMTNLQGNLKKILGDLYGLRTWVEYGFRQCKQELGWTDYRFTNFQHIQRWWEIIFCVYTMISLSSPPFLSLNQAPQIETEVQNSVCIDCVDFSNHKQWNHDYGWKNTLNNLRLIVQPLLLFWLIYPWLDVFPNSDLLLGFNHLICTMNQFKPFFSSG</sequence>
<dbReference type="Proteomes" id="UP001223520">
    <property type="component" value="Chromosome"/>
</dbReference>
<dbReference type="KEGG" id="hbq:QI031_23190"/>
<dbReference type="PANTHER" id="PTHR33627">
    <property type="entry name" value="TRANSPOSASE"/>
    <property type="match status" value="1"/>
</dbReference>
<accession>A0AAJ6P8I2</accession>
<dbReference type="SUPFAM" id="SSF53098">
    <property type="entry name" value="Ribonuclease H-like"/>
    <property type="match status" value="1"/>
</dbReference>
<reference evidence="3 7" key="1">
    <citation type="journal article" date="2023" name="Limnol Oceanogr Lett">
        <title>Environmental adaptations by the intertidal Antarctic cyanobacterium Halotia branconii CENA392 as revealed using long-read genome sequencing.</title>
        <authorList>
            <person name="Dextro R.B."/>
            <person name="Delbaje E."/>
            <person name="Freitas P.N.N."/>
            <person name="Geraldes V."/>
            <person name="Pinto E."/>
            <person name="Long P.F."/>
            <person name="Fiore M.F."/>
        </authorList>
    </citation>
    <scope>NUCLEOTIDE SEQUENCE [LARGE SCALE GENOMIC DNA]</scope>
    <source>
        <strain evidence="3 7">CENA392</strain>
    </source>
</reference>
<gene>
    <name evidence="4" type="ORF">QI031_06080</name>
    <name evidence="6" type="ORF">QI031_06415</name>
    <name evidence="5" type="ORF">QI031_12385</name>
    <name evidence="2" type="ORF">QI031_20360</name>
    <name evidence="3" type="ORF">QI031_23190</name>
</gene>
<dbReference type="KEGG" id="hbq:QI031_06415"/>
<evidence type="ECO:0000259" key="1">
    <source>
        <dbReference type="Pfam" id="PF13546"/>
    </source>
</evidence>
<evidence type="ECO:0000313" key="3">
    <source>
        <dbReference type="EMBL" id="WGV24646.1"/>
    </source>
</evidence>
<dbReference type="InterPro" id="IPR012337">
    <property type="entry name" value="RNaseH-like_sf"/>
</dbReference>
<dbReference type="KEGG" id="hbq:QI031_12385"/>
<dbReference type="PANTHER" id="PTHR33627:SF1">
    <property type="entry name" value="TRANSPOSASE"/>
    <property type="match status" value="1"/>
</dbReference>